<evidence type="ECO:0000256" key="6">
    <source>
        <dbReference type="ARBA" id="ARBA00022842"/>
    </source>
</evidence>
<keyword evidence="9 11" id="KW-0413">Isomerase</keyword>
<dbReference type="PRINTS" id="PR01159">
    <property type="entry name" value="DNAGYRASEB"/>
</dbReference>
<dbReference type="RefSeq" id="WP_060531699.1">
    <property type="nucleotide sequence ID" value="NZ_CP013023.1"/>
</dbReference>
<dbReference type="GO" id="GO:0005524">
    <property type="term" value="F:ATP binding"/>
    <property type="evidence" value="ECO:0007669"/>
    <property type="project" value="UniProtKB-UniRule"/>
</dbReference>
<evidence type="ECO:0000313" key="13">
    <source>
        <dbReference type="EMBL" id="ANF95088.1"/>
    </source>
</evidence>
<evidence type="ECO:0000256" key="1">
    <source>
        <dbReference type="ARBA" id="ARBA00000185"/>
    </source>
</evidence>
<dbReference type="Gene3D" id="3.40.50.670">
    <property type="match status" value="1"/>
</dbReference>
<comment type="subcellular location">
    <subcellularLocation>
        <location evidence="11">Cytoplasm</location>
    </subcellularLocation>
</comment>
<keyword evidence="8" id="KW-0238">DNA-binding</keyword>
<dbReference type="SMART" id="SM00433">
    <property type="entry name" value="TOP2c"/>
    <property type="match status" value="1"/>
</dbReference>
<evidence type="ECO:0000256" key="3">
    <source>
        <dbReference type="ARBA" id="ARBA00022723"/>
    </source>
</evidence>
<gene>
    <name evidence="11" type="primary">gyrB</name>
    <name evidence="13" type="ORF">AR543_02900</name>
</gene>
<evidence type="ECO:0000256" key="9">
    <source>
        <dbReference type="ARBA" id="ARBA00023235"/>
    </source>
</evidence>
<dbReference type="GO" id="GO:0005737">
    <property type="term" value="C:cytoplasm"/>
    <property type="evidence" value="ECO:0007669"/>
    <property type="project" value="UniProtKB-SubCell"/>
</dbReference>
<comment type="catalytic activity">
    <reaction evidence="1 11">
        <text>ATP-dependent breakage, passage and rejoining of double-stranded DNA.</text>
        <dbReference type="EC" id="5.6.2.2"/>
    </reaction>
</comment>
<keyword evidence="3 11" id="KW-0479">Metal-binding</keyword>
<dbReference type="CDD" id="cd00822">
    <property type="entry name" value="TopoII_Trans_DNA_gyrase"/>
    <property type="match status" value="1"/>
</dbReference>
<feature type="binding site" evidence="11">
    <location>
        <position position="502"/>
    </location>
    <ligand>
        <name>Mg(2+)</name>
        <dbReference type="ChEBI" id="CHEBI:18420"/>
        <label>2</label>
    </ligand>
</feature>
<dbReference type="InterPro" id="IPR034160">
    <property type="entry name" value="TOPRIM_GyrB"/>
</dbReference>
<dbReference type="PANTHER" id="PTHR45866:SF1">
    <property type="entry name" value="DNA GYRASE SUBUNIT B, MITOCHONDRIAL"/>
    <property type="match status" value="1"/>
</dbReference>
<dbReference type="GO" id="GO:0006261">
    <property type="term" value="P:DNA-templated DNA replication"/>
    <property type="evidence" value="ECO:0007669"/>
    <property type="project" value="UniProtKB-UniRule"/>
</dbReference>
<dbReference type="InterPro" id="IPR020568">
    <property type="entry name" value="Ribosomal_Su5_D2-typ_SF"/>
</dbReference>
<keyword evidence="4 11" id="KW-0547">Nucleotide-binding</keyword>
<dbReference type="GO" id="GO:0003677">
    <property type="term" value="F:DNA binding"/>
    <property type="evidence" value="ECO:0007669"/>
    <property type="project" value="UniProtKB-KW"/>
</dbReference>
<evidence type="ECO:0000256" key="7">
    <source>
        <dbReference type="ARBA" id="ARBA00023029"/>
    </source>
</evidence>
<reference evidence="14" key="1">
    <citation type="submission" date="2015-10" db="EMBL/GenBank/DDBJ databases">
        <title>Genome of Paenibacillus bovis sp. nov.</title>
        <authorList>
            <person name="Wu Z."/>
            <person name="Gao C."/>
            <person name="Liu Z."/>
            <person name="Zheng H."/>
        </authorList>
    </citation>
    <scope>NUCLEOTIDE SEQUENCE [LARGE SCALE GENOMIC DNA]</scope>
    <source>
        <strain evidence="14">BD3526</strain>
    </source>
</reference>
<feature type="binding site" evidence="11">
    <location>
        <position position="504"/>
    </location>
    <ligand>
        <name>Mg(2+)</name>
        <dbReference type="ChEBI" id="CHEBI:18420"/>
        <label>2</label>
    </ligand>
</feature>
<name>A0A172ZBU3_9BACL</name>
<dbReference type="InterPro" id="IPR002288">
    <property type="entry name" value="DNA_gyrase_B_C"/>
</dbReference>
<dbReference type="AlphaFoldDB" id="A0A172ZBU3"/>
<dbReference type="EC" id="5.6.2.2" evidence="11"/>
<comment type="similarity">
    <text evidence="2 11">Belongs to the type II topoisomerase GyrB family.</text>
</comment>
<keyword evidence="6 11" id="KW-0460">Magnesium</keyword>
<dbReference type="InterPro" id="IPR013506">
    <property type="entry name" value="Topo_IIA_bsu_dom2"/>
</dbReference>
<evidence type="ECO:0000256" key="5">
    <source>
        <dbReference type="ARBA" id="ARBA00022840"/>
    </source>
</evidence>
<comment type="subunit">
    <text evidence="11">Heterotetramer, composed of two GyrA and two GyrB chains. In the heterotetramer, GyrA contains the active site tyrosine that forms a transient covalent intermediate with DNA, while GyrB binds cofactors and catalyzes ATP hydrolysis.</text>
</comment>
<dbReference type="Proteomes" id="UP000078148">
    <property type="component" value="Chromosome"/>
</dbReference>
<dbReference type="OrthoDB" id="9802808at2"/>
<evidence type="ECO:0000259" key="12">
    <source>
        <dbReference type="PROSITE" id="PS50880"/>
    </source>
</evidence>
<dbReference type="GO" id="GO:0046872">
    <property type="term" value="F:metal ion binding"/>
    <property type="evidence" value="ECO:0007669"/>
    <property type="project" value="UniProtKB-KW"/>
</dbReference>
<dbReference type="InterPro" id="IPR000565">
    <property type="entry name" value="Topo_IIA_B"/>
</dbReference>
<feature type="binding site" evidence="11">
    <location>
        <position position="502"/>
    </location>
    <ligand>
        <name>Mg(2+)</name>
        <dbReference type="ChEBI" id="CHEBI:18420"/>
        <label>1</label>
        <note>catalytic</note>
    </ligand>
</feature>
<evidence type="ECO:0000256" key="11">
    <source>
        <dbReference type="HAMAP-Rule" id="MF_01898"/>
    </source>
</evidence>
<feature type="site" description="Interaction with DNA" evidence="11">
    <location>
        <position position="457"/>
    </location>
</feature>
<evidence type="ECO:0000256" key="8">
    <source>
        <dbReference type="ARBA" id="ARBA00023125"/>
    </source>
</evidence>
<dbReference type="NCBIfam" id="TIGR01059">
    <property type="entry name" value="gyrB"/>
    <property type="match status" value="1"/>
</dbReference>
<dbReference type="PRINTS" id="PR00418">
    <property type="entry name" value="TPI2FAMILY"/>
</dbReference>
<comment type="function">
    <text evidence="11">A type II topoisomerase that negatively supercoils closed circular double-stranded (ds) DNA in an ATP-dependent manner to modulate DNA topology and maintain chromosomes in an underwound state. Negative supercoiling favors strand separation, and DNA replication, transcription, recombination and repair, all of which involve strand separation. Also able to catalyze the interconversion of other topological isomers of dsDNA rings, including catenanes and knotted rings. Type II topoisomerases break and join 2 DNA strands simultaneously in an ATP-dependent manner.</text>
</comment>
<dbReference type="InterPro" id="IPR013760">
    <property type="entry name" value="Topo_IIA-like_dom_sf"/>
</dbReference>
<dbReference type="FunFam" id="3.30.230.10:FF:000005">
    <property type="entry name" value="DNA gyrase subunit B"/>
    <property type="match status" value="1"/>
</dbReference>
<dbReference type="Pfam" id="PF00204">
    <property type="entry name" value="DNA_gyraseB"/>
    <property type="match status" value="1"/>
</dbReference>
<accession>A0A172ZBU3</accession>
<keyword evidence="5 11" id="KW-0067">ATP-binding</keyword>
<comment type="subunit">
    <text evidence="10">Heterotetramer composed of ParC and ParE.</text>
</comment>
<keyword evidence="11" id="KW-0963">Cytoplasm</keyword>
<dbReference type="STRING" id="1616788.AR543_02900"/>
<dbReference type="InterPro" id="IPR011557">
    <property type="entry name" value="GyrB"/>
</dbReference>
<comment type="miscellaneous">
    <text evidence="11">Few gyrases are as efficient as E.coli at forming negative supercoils. Not all organisms have 2 type II topoisomerases; in organisms with a single type II topoisomerase this enzyme also has to decatenate newly replicated chromosomes.</text>
</comment>
<dbReference type="PANTHER" id="PTHR45866">
    <property type="entry name" value="DNA GYRASE/TOPOISOMERASE SUBUNIT B"/>
    <property type="match status" value="1"/>
</dbReference>
<dbReference type="InterPro" id="IPR003594">
    <property type="entry name" value="HATPase_dom"/>
</dbReference>
<dbReference type="GO" id="GO:0034335">
    <property type="term" value="F:DNA negative supercoiling activity"/>
    <property type="evidence" value="ECO:0007669"/>
    <property type="project" value="UniProtKB-ARBA"/>
</dbReference>
<dbReference type="FunFam" id="3.40.50.670:FF:000002">
    <property type="entry name" value="DNA gyrase subunit B"/>
    <property type="match status" value="1"/>
</dbReference>
<dbReference type="PROSITE" id="PS00177">
    <property type="entry name" value="TOPOISOMERASE_II"/>
    <property type="match status" value="1"/>
</dbReference>
<dbReference type="SMART" id="SM00387">
    <property type="entry name" value="HATPase_c"/>
    <property type="match status" value="1"/>
</dbReference>
<dbReference type="InterPro" id="IPR014721">
    <property type="entry name" value="Ribsml_uS5_D2-typ_fold_subgr"/>
</dbReference>
<dbReference type="InterPro" id="IPR018522">
    <property type="entry name" value="TopoIIA_CS"/>
</dbReference>
<dbReference type="InterPro" id="IPR036890">
    <property type="entry name" value="HATPase_C_sf"/>
</dbReference>
<sequence>MSMNQPAYDASQIQVLEGLEAVRKRPGMYIGSTSSKGLHHLVWEIVDNSIDEALAGYCDHIEVTIHEDNSVTVVDNGRGIPVGVEAKTQRSALEVVMTVLHAGGKFGGGGYKVSGGLHGVGVSVVNALSEHVRVVVKTDGKVHQQEYTRGAPMYDIKVLRDMTEEEGTGTTVTFRPDAEIFTETTVYDYDTLLGRIRELAFLNKGIAMTLTDERTGVSNHFKYDGGIIEYVQYLNQNREVISEQPIYVEGTRDQIQVEIALQYNEGYTENIYSFANNINTHEGGTHESGFKSALTRIINDYARRNGLLKDNNSNLTGEDVREGLTAIISVKIPEPQFEGQTKTKLGNSEVRGIVESLFSEKLQEFLNENPSVARRVLDKALQASRAREAARKARELTRRKSVLEVSALPGKLADCSSKDASISELYIVEGDSAGGSAKQGRDRHFQAILPLRGKILNVEKARLDRILGNAEIRAIITALGTGIGDEFDLSKARYHKVIIMTDADVDGAHIRTLLLTFFYRYMRQIIEAGYVYIAQPPLFKVERNKTAVYANSEKERDEIIAGFGENAKFNVQRYKGLGEMNATQLWETTMDPESRIMLQVSIQDAILADAIFDTLMGDNVEPRRDFIQENAKYVKNLDF</sequence>
<proteinExistence type="inferred from homology"/>
<dbReference type="NCBIfam" id="NF004189">
    <property type="entry name" value="PRK05644.1"/>
    <property type="match status" value="1"/>
</dbReference>
<dbReference type="NCBIfam" id="NF011501">
    <property type="entry name" value="PRK14939.1"/>
    <property type="match status" value="1"/>
</dbReference>
<dbReference type="EMBL" id="CP013023">
    <property type="protein sequence ID" value="ANF95088.1"/>
    <property type="molecule type" value="Genomic_DNA"/>
</dbReference>
<dbReference type="InterPro" id="IPR001241">
    <property type="entry name" value="Topo_IIA"/>
</dbReference>
<protein>
    <recommendedName>
        <fullName evidence="11">DNA gyrase subunit B</fullName>
        <ecNumber evidence="11">5.6.2.2</ecNumber>
    </recommendedName>
</protein>
<dbReference type="Gene3D" id="3.30.565.10">
    <property type="entry name" value="Histidine kinase-like ATPase, C-terminal domain"/>
    <property type="match status" value="1"/>
</dbReference>
<dbReference type="SUPFAM" id="SSF54211">
    <property type="entry name" value="Ribosomal protein S5 domain 2-like"/>
    <property type="match status" value="1"/>
</dbReference>
<dbReference type="CDD" id="cd16928">
    <property type="entry name" value="HATPase_GyrB-like"/>
    <property type="match status" value="1"/>
</dbReference>
<dbReference type="InterPro" id="IPR006171">
    <property type="entry name" value="TOPRIM_dom"/>
</dbReference>
<dbReference type="CDD" id="cd03366">
    <property type="entry name" value="TOPRIM_TopoIIA_GyrB"/>
    <property type="match status" value="1"/>
</dbReference>
<keyword evidence="14" id="KW-1185">Reference proteome</keyword>
<dbReference type="FunFam" id="3.30.565.10:FF:000002">
    <property type="entry name" value="DNA gyrase subunit B"/>
    <property type="match status" value="1"/>
</dbReference>
<dbReference type="SUPFAM" id="SSF56719">
    <property type="entry name" value="Type II DNA topoisomerase"/>
    <property type="match status" value="1"/>
</dbReference>
<organism evidence="13 14">
    <name type="scientific">Paenibacillus bovis</name>
    <dbReference type="NCBI Taxonomy" id="1616788"/>
    <lineage>
        <taxon>Bacteria</taxon>
        <taxon>Bacillati</taxon>
        <taxon>Bacillota</taxon>
        <taxon>Bacilli</taxon>
        <taxon>Bacillales</taxon>
        <taxon>Paenibacillaceae</taxon>
        <taxon>Paenibacillus</taxon>
    </lineage>
</organism>
<reference evidence="13 14" key="2">
    <citation type="journal article" date="2016" name="Int. J. Syst. Evol. Microbiol.">
        <title>Paenibacillus bovis sp. nov., isolated from raw yak (Bos grunniens) milk.</title>
        <authorList>
            <person name="Gao C."/>
            <person name="Han J."/>
            <person name="Liu Z."/>
            <person name="Xu X."/>
            <person name="Hang F."/>
            <person name="Wu Z."/>
        </authorList>
    </citation>
    <scope>NUCLEOTIDE SEQUENCE [LARGE SCALE GENOMIC DNA]</scope>
    <source>
        <strain evidence="13 14">BD3526</strain>
    </source>
</reference>
<keyword evidence="7 11" id="KW-0799">Topoisomerase</keyword>
<dbReference type="GO" id="GO:0006265">
    <property type="term" value="P:DNA topological change"/>
    <property type="evidence" value="ECO:0007669"/>
    <property type="project" value="UniProtKB-UniRule"/>
</dbReference>
<dbReference type="PROSITE" id="PS50880">
    <property type="entry name" value="TOPRIM"/>
    <property type="match status" value="1"/>
</dbReference>
<evidence type="ECO:0000313" key="14">
    <source>
        <dbReference type="Proteomes" id="UP000078148"/>
    </source>
</evidence>
<dbReference type="InterPro" id="IPR013759">
    <property type="entry name" value="Topo_IIA_B_C"/>
</dbReference>
<evidence type="ECO:0000256" key="4">
    <source>
        <dbReference type="ARBA" id="ARBA00022741"/>
    </source>
</evidence>
<evidence type="ECO:0000256" key="10">
    <source>
        <dbReference type="ARBA" id="ARBA00063644"/>
    </source>
</evidence>
<dbReference type="HAMAP" id="MF_01898">
    <property type="entry name" value="GyrB"/>
    <property type="match status" value="1"/>
</dbReference>
<feature type="binding site" evidence="11">
    <location>
        <position position="429"/>
    </location>
    <ligand>
        <name>Mg(2+)</name>
        <dbReference type="ChEBI" id="CHEBI:18420"/>
        <label>1</label>
        <note>catalytic</note>
    </ligand>
</feature>
<comment type="cofactor">
    <cofactor evidence="11">
        <name>Mg(2+)</name>
        <dbReference type="ChEBI" id="CHEBI:18420"/>
    </cofactor>
    <cofactor evidence="11">
        <name>Mn(2+)</name>
        <dbReference type="ChEBI" id="CHEBI:29035"/>
    </cofactor>
    <cofactor evidence="11">
        <name>Ca(2+)</name>
        <dbReference type="ChEBI" id="CHEBI:29108"/>
    </cofactor>
    <text evidence="11">Binds two Mg(2+) per subunit. The magnesium ions form salt bridges with both the protein and the DNA. Can also accept other divalent metal cations, such as Mn(2+) or Ca(2+).</text>
</comment>
<evidence type="ECO:0000256" key="2">
    <source>
        <dbReference type="ARBA" id="ARBA00010708"/>
    </source>
</evidence>
<dbReference type="SUPFAM" id="SSF55874">
    <property type="entry name" value="ATPase domain of HSP90 chaperone/DNA topoisomerase II/histidine kinase"/>
    <property type="match status" value="1"/>
</dbReference>
<feature type="site" description="Interaction with DNA" evidence="11">
    <location>
        <position position="454"/>
    </location>
</feature>
<dbReference type="Pfam" id="PF01751">
    <property type="entry name" value="Toprim"/>
    <property type="match status" value="1"/>
</dbReference>
<dbReference type="GO" id="GO:0005694">
    <property type="term" value="C:chromosome"/>
    <property type="evidence" value="ECO:0007669"/>
    <property type="project" value="InterPro"/>
</dbReference>
<dbReference type="KEGG" id="pbv:AR543_02900"/>
<feature type="domain" description="Toprim" evidence="12">
    <location>
        <begin position="423"/>
        <end position="537"/>
    </location>
</feature>
<dbReference type="Pfam" id="PF00986">
    <property type="entry name" value="DNA_gyraseB_C"/>
    <property type="match status" value="1"/>
</dbReference>
<dbReference type="Gene3D" id="3.30.230.10">
    <property type="match status" value="1"/>
</dbReference>
<dbReference type="Pfam" id="PF02518">
    <property type="entry name" value="HATPase_c"/>
    <property type="match status" value="1"/>
</dbReference>